<feature type="coiled-coil region" evidence="1">
    <location>
        <begin position="97"/>
        <end position="124"/>
    </location>
</feature>
<evidence type="ECO:0000313" key="4">
    <source>
        <dbReference type="Proteomes" id="UP000078512"/>
    </source>
</evidence>
<sequence length="346" mass="38927">MIESKPTGAEIAQRLHAWTTTTPDFDKPMNDQKETNWMNEDILRRKLEYYKNILSGITSLRNLDFASHGGGDGASGRVVTLSEGLNVAFTLDILDVLDGQAKEIESLRGDKARLNSRVAELEGEKCCWEMGMFDGARVLGGGFSSCSKETTETATEGLKLFDFIVPGQEKSMSHPPSNAHDVEVQTTTTTTPTKSGEQSVAAISGTMDRVEKEILAQQSQTTEVIFNSVFLVRDTPYKQELQEAQDHVQAAYRLRERVVLDVLKSNIGRTELQGGIRALQEQVGGLRMKRDAFLWMLETLHGTWAQAMEVRVRYLTAIHILEATIRVLDRCRQEEQQQQQQRKTRY</sequence>
<proteinExistence type="predicted"/>
<organism evidence="3 4">
    <name type="scientific">Linnemannia elongata AG-77</name>
    <dbReference type="NCBI Taxonomy" id="1314771"/>
    <lineage>
        <taxon>Eukaryota</taxon>
        <taxon>Fungi</taxon>
        <taxon>Fungi incertae sedis</taxon>
        <taxon>Mucoromycota</taxon>
        <taxon>Mortierellomycotina</taxon>
        <taxon>Mortierellomycetes</taxon>
        <taxon>Mortierellales</taxon>
        <taxon>Mortierellaceae</taxon>
        <taxon>Linnemannia</taxon>
    </lineage>
</organism>
<reference evidence="3 4" key="1">
    <citation type="submission" date="2016-05" db="EMBL/GenBank/DDBJ databases">
        <title>Genome sequencing reveals origins of a unique bacterial endosymbiosis in the earliest lineages of terrestrial Fungi.</title>
        <authorList>
            <consortium name="DOE Joint Genome Institute"/>
            <person name="Uehling J."/>
            <person name="Gryganskyi A."/>
            <person name="Hameed K."/>
            <person name="Tschaplinski T."/>
            <person name="Misztal P."/>
            <person name="Wu S."/>
            <person name="Desiro A."/>
            <person name="Vande Pol N."/>
            <person name="Du Z.-Y."/>
            <person name="Zienkiewicz A."/>
            <person name="Zienkiewicz K."/>
            <person name="Morin E."/>
            <person name="Tisserant E."/>
            <person name="Splivallo R."/>
            <person name="Hainaut M."/>
            <person name="Henrissat B."/>
            <person name="Ohm R."/>
            <person name="Kuo A."/>
            <person name="Yan J."/>
            <person name="Lipzen A."/>
            <person name="Nolan M."/>
            <person name="Labutti K."/>
            <person name="Barry K."/>
            <person name="Goldstein A."/>
            <person name="Labbe J."/>
            <person name="Schadt C."/>
            <person name="Tuskan G."/>
            <person name="Grigoriev I."/>
            <person name="Martin F."/>
            <person name="Vilgalys R."/>
            <person name="Bonito G."/>
        </authorList>
    </citation>
    <scope>NUCLEOTIDE SEQUENCE [LARGE SCALE GENOMIC DNA]</scope>
    <source>
        <strain evidence="3 4">AG-77</strain>
    </source>
</reference>
<protein>
    <submittedName>
        <fullName evidence="3">Uncharacterized protein</fullName>
    </submittedName>
</protein>
<dbReference type="OrthoDB" id="10646962at2759"/>
<evidence type="ECO:0000313" key="3">
    <source>
        <dbReference type="EMBL" id="OAQ27675.1"/>
    </source>
</evidence>
<evidence type="ECO:0000256" key="1">
    <source>
        <dbReference type="SAM" id="Coils"/>
    </source>
</evidence>
<keyword evidence="4" id="KW-1185">Reference proteome</keyword>
<feature type="region of interest" description="Disordered" evidence="2">
    <location>
        <begin position="170"/>
        <end position="198"/>
    </location>
</feature>
<name>A0A197JR67_9FUNG</name>
<gene>
    <name evidence="3" type="ORF">K457DRAFT_1877628</name>
</gene>
<evidence type="ECO:0000256" key="2">
    <source>
        <dbReference type="SAM" id="MobiDB-lite"/>
    </source>
</evidence>
<dbReference type="EMBL" id="KV442055">
    <property type="protein sequence ID" value="OAQ27675.1"/>
    <property type="molecule type" value="Genomic_DNA"/>
</dbReference>
<dbReference type="AlphaFoldDB" id="A0A197JR67"/>
<dbReference type="Proteomes" id="UP000078512">
    <property type="component" value="Unassembled WGS sequence"/>
</dbReference>
<accession>A0A197JR67</accession>
<keyword evidence="1" id="KW-0175">Coiled coil</keyword>